<dbReference type="CDD" id="cd20216">
    <property type="entry name" value="PFM_HFR-2-like"/>
    <property type="match status" value="1"/>
</dbReference>
<dbReference type="KEGG" id="mcha:111022575"/>
<reference evidence="5" key="1">
    <citation type="submission" date="2025-08" db="UniProtKB">
        <authorList>
            <consortium name="RefSeq"/>
        </authorList>
    </citation>
    <scope>IDENTIFICATION</scope>
    <source>
        <strain evidence="5">OHB3-1</strain>
    </source>
</reference>
<keyword evidence="2" id="KW-1015">Disulfide bond</keyword>
<dbReference type="AlphaFoldDB" id="A0A6J1DMX7"/>
<gene>
    <name evidence="5" type="primary">LOC111022575</name>
</gene>
<dbReference type="OrthoDB" id="4948898at2759"/>
<evidence type="ECO:0000259" key="3">
    <source>
        <dbReference type="SMART" id="SM00791"/>
    </source>
</evidence>
<dbReference type="InterPro" id="IPR053237">
    <property type="entry name" value="Natterin_C"/>
</dbReference>
<dbReference type="Pfam" id="PF01117">
    <property type="entry name" value="Aerolysin"/>
    <property type="match status" value="1"/>
</dbReference>
<feature type="domain" description="Agglutinin" evidence="3">
    <location>
        <begin position="19"/>
        <end position="174"/>
    </location>
</feature>
<dbReference type="CDD" id="cd00257">
    <property type="entry name" value="beta-trefoil_FSCN-like"/>
    <property type="match status" value="1"/>
</dbReference>
<sequence>MQPEFGKLERVARFDKMISSIPRHFALKSVSNNSYLQYVNEENEVRGFLQYSGDQALTPYTKFEIEKSNVGRRFVHIKCCYNNKYWVLHSPSSHYIVATAKERDEDRSKPSCTLFKLNPDDDDDDDSNEIKTIRFRHVHLNHNLRLKPFGEHQGCVFVGAEESNTGSDLSTVVNWDTLFILPKYVAFKSNNNHYLRPVHRPNSNIVEVQFKGSERADPGVRHEVITTPDGHVRIKNVPYGKFLIPDTRHKHRIILDNKSSDEHVDPKSLFWPIKLGDNTVALRNMDNNCFLRRMSNDINRVIADFDYITDEAKMEVVELVLSREIYNVHFHLSDARVYNEQPVSMTSALVENNNSEDQKLSMKLSYEDTTTSTWSANVNTTFGVKLTIETGVPKVSEGEVEISAEISEGYTWGKTEQFKYLAEVVHDVVVPAWTKVKGSILATQASCDVPFSYTQRDKLMSGKFVTRRYHDGVYNVVNSYNFHFVTEEVD</sequence>
<dbReference type="InterPro" id="IPR008998">
    <property type="entry name" value="Agglutinin"/>
</dbReference>
<dbReference type="Gene3D" id="2.170.15.10">
    <property type="entry name" value="Proaerolysin, chain A, domain 3"/>
    <property type="match status" value="1"/>
</dbReference>
<dbReference type="Pfam" id="PF07468">
    <property type="entry name" value="Agglutinin"/>
    <property type="match status" value="2"/>
</dbReference>
<evidence type="ECO:0000313" key="4">
    <source>
        <dbReference type="Proteomes" id="UP000504603"/>
    </source>
</evidence>
<accession>A0A6J1DMX7</accession>
<evidence type="ECO:0000256" key="1">
    <source>
        <dbReference type="ARBA" id="ARBA00009831"/>
    </source>
</evidence>
<protein>
    <submittedName>
        <fullName evidence="5">Uncharacterized protein LOC111022575</fullName>
    </submittedName>
</protein>
<dbReference type="RefSeq" id="XP_022155428.1">
    <property type="nucleotide sequence ID" value="XM_022299736.1"/>
</dbReference>
<dbReference type="SMART" id="SM00791">
    <property type="entry name" value="Agglutinin"/>
    <property type="match status" value="2"/>
</dbReference>
<dbReference type="PANTHER" id="PTHR39244:SF5">
    <property type="entry name" value="NATTERIN-3-LIKE"/>
    <property type="match status" value="1"/>
</dbReference>
<name>A0A6J1DMX7_MOMCH</name>
<organism evidence="4 5">
    <name type="scientific">Momordica charantia</name>
    <name type="common">Bitter gourd</name>
    <name type="synonym">Balsam pear</name>
    <dbReference type="NCBI Taxonomy" id="3673"/>
    <lineage>
        <taxon>Eukaryota</taxon>
        <taxon>Viridiplantae</taxon>
        <taxon>Streptophyta</taxon>
        <taxon>Embryophyta</taxon>
        <taxon>Tracheophyta</taxon>
        <taxon>Spermatophyta</taxon>
        <taxon>Magnoliopsida</taxon>
        <taxon>eudicotyledons</taxon>
        <taxon>Gunneridae</taxon>
        <taxon>Pentapetalae</taxon>
        <taxon>rosids</taxon>
        <taxon>fabids</taxon>
        <taxon>Cucurbitales</taxon>
        <taxon>Cucurbitaceae</taxon>
        <taxon>Momordiceae</taxon>
        <taxon>Momordica</taxon>
    </lineage>
</organism>
<dbReference type="InterPro" id="IPR036242">
    <property type="entry name" value="Agglutinin_dom_sf"/>
</dbReference>
<dbReference type="GeneID" id="111022575"/>
<feature type="domain" description="Agglutinin" evidence="3">
    <location>
        <begin position="179"/>
        <end position="318"/>
    </location>
</feature>
<dbReference type="Proteomes" id="UP000504603">
    <property type="component" value="Unplaced"/>
</dbReference>
<comment type="similarity">
    <text evidence="1">Belongs to the aerolysin family.</text>
</comment>
<evidence type="ECO:0000313" key="5">
    <source>
        <dbReference type="RefSeq" id="XP_022155428.1"/>
    </source>
</evidence>
<dbReference type="InterPro" id="IPR055267">
    <property type="entry name" value="Aerolysin-like_C"/>
</dbReference>
<dbReference type="SUPFAM" id="SSF56973">
    <property type="entry name" value="Aerolisin/ETX pore-forming domain"/>
    <property type="match status" value="1"/>
</dbReference>
<dbReference type="Gene3D" id="2.80.10.50">
    <property type="match status" value="2"/>
</dbReference>
<keyword evidence="4" id="KW-1185">Reference proteome</keyword>
<dbReference type="SUPFAM" id="SSF50382">
    <property type="entry name" value="Agglutinin"/>
    <property type="match status" value="2"/>
</dbReference>
<dbReference type="PANTHER" id="PTHR39244">
    <property type="entry name" value="NATTERIN-4"/>
    <property type="match status" value="1"/>
</dbReference>
<proteinExistence type="inferred from homology"/>
<evidence type="ECO:0000256" key="2">
    <source>
        <dbReference type="ARBA" id="ARBA00023157"/>
    </source>
</evidence>